<dbReference type="KEGG" id="pcx:LPB68_10535"/>
<organism evidence="2 3">
    <name type="scientific">Paenibacillus crassostreae</name>
    <dbReference type="NCBI Taxonomy" id="1763538"/>
    <lineage>
        <taxon>Bacteria</taxon>
        <taxon>Bacillati</taxon>
        <taxon>Bacillota</taxon>
        <taxon>Bacilli</taxon>
        <taxon>Bacillales</taxon>
        <taxon>Paenibacillaceae</taxon>
        <taxon>Paenibacillus</taxon>
    </lineage>
</organism>
<gene>
    <name evidence="2" type="ORF">PNBC_08460</name>
</gene>
<dbReference type="Proteomes" id="UP000077134">
    <property type="component" value="Unassembled WGS sequence"/>
</dbReference>
<dbReference type="OrthoDB" id="2601402at2"/>
<sequence>MDHFTFEDMKKIKRDNLGDMVPLELFRTIRLIGLYQALPSNGKGTTLTIGRRIGEELGVNSVEELFELFENMKIGIPKIVKEDEKGMTVAVYDCFCEGLPVMEGKMVCDLEGAIMEGALTKLRGKRVSVREVKCNVHGDEYCEYEVRY</sequence>
<feature type="domain" description="4-vinyl reductase 4VR" evidence="1">
    <location>
        <begin position="86"/>
        <end position="148"/>
    </location>
</feature>
<dbReference type="AlphaFoldDB" id="A0A167EG39"/>
<dbReference type="PANTHER" id="PTHR35090">
    <property type="entry name" value="DNA-DIRECTED RNA POLYMERASE SUBUNIT I"/>
    <property type="match status" value="1"/>
</dbReference>
<dbReference type="Gene3D" id="3.30.1380.20">
    <property type="entry name" value="Trafficking protein particle complex subunit 3"/>
    <property type="match status" value="1"/>
</dbReference>
<comment type="caution">
    <text evidence="2">The sequence shown here is derived from an EMBL/GenBank/DDBJ whole genome shotgun (WGS) entry which is preliminary data.</text>
</comment>
<dbReference type="InterPro" id="IPR004096">
    <property type="entry name" value="V4R"/>
</dbReference>
<dbReference type="EMBL" id="LSFN01000008">
    <property type="protein sequence ID" value="OAB75517.1"/>
    <property type="molecule type" value="Genomic_DNA"/>
</dbReference>
<evidence type="ECO:0000313" key="3">
    <source>
        <dbReference type="Proteomes" id="UP000077134"/>
    </source>
</evidence>
<dbReference type="Pfam" id="PF02830">
    <property type="entry name" value="V4R"/>
    <property type="match status" value="1"/>
</dbReference>
<reference evidence="2 3" key="1">
    <citation type="submission" date="2016-02" db="EMBL/GenBank/DDBJ databases">
        <title>Paenibacillus sp. LPB0068, isolated from Crassostrea gigas.</title>
        <authorList>
            <person name="Shin S.-K."/>
            <person name="Yi H."/>
        </authorList>
    </citation>
    <scope>NUCLEOTIDE SEQUENCE [LARGE SCALE GENOMIC DNA]</scope>
    <source>
        <strain evidence="2 3">LPB0068</strain>
    </source>
</reference>
<name>A0A167EG39_9BACL</name>
<evidence type="ECO:0000313" key="2">
    <source>
        <dbReference type="EMBL" id="OAB75517.1"/>
    </source>
</evidence>
<dbReference type="InterPro" id="IPR024096">
    <property type="entry name" value="NO_sig/Golgi_transp_ligand-bd"/>
</dbReference>
<evidence type="ECO:0000259" key="1">
    <source>
        <dbReference type="SMART" id="SM00989"/>
    </source>
</evidence>
<protein>
    <submittedName>
        <fullName evidence="2">4-vinyl reductase</fullName>
    </submittedName>
</protein>
<dbReference type="SUPFAM" id="SSF111126">
    <property type="entry name" value="Ligand-binding domain in the NO signalling and Golgi transport"/>
    <property type="match status" value="1"/>
</dbReference>
<dbReference type="STRING" id="1763538.LPB68_10535"/>
<keyword evidence="3" id="KW-1185">Reference proteome</keyword>
<dbReference type="SMART" id="SM00989">
    <property type="entry name" value="V4R"/>
    <property type="match status" value="1"/>
</dbReference>
<accession>A0A167EG39</accession>
<dbReference type="PANTHER" id="PTHR35090:SF2">
    <property type="entry name" value="ARSR FAMILY TRANSCRIPTIONAL REGULATOR"/>
    <property type="match status" value="1"/>
</dbReference>
<proteinExistence type="predicted"/>
<dbReference type="RefSeq" id="WP_068657118.1">
    <property type="nucleotide sequence ID" value="NZ_CP017770.1"/>
</dbReference>